<proteinExistence type="predicted"/>
<organism evidence="1 2">
    <name type="scientific">Hydnum rufescens UP504</name>
    <dbReference type="NCBI Taxonomy" id="1448309"/>
    <lineage>
        <taxon>Eukaryota</taxon>
        <taxon>Fungi</taxon>
        <taxon>Dikarya</taxon>
        <taxon>Basidiomycota</taxon>
        <taxon>Agaricomycotina</taxon>
        <taxon>Agaricomycetes</taxon>
        <taxon>Cantharellales</taxon>
        <taxon>Hydnaceae</taxon>
        <taxon>Hydnum</taxon>
    </lineage>
</organism>
<evidence type="ECO:0000313" key="1">
    <source>
        <dbReference type="EMBL" id="KAF9511737.1"/>
    </source>
</evidence>
<comment type="caution">
    <text evidence="1">The sequence shown here is derived from an EMBL/GenBank/DDBJ whole genome shotgun (WGS) entry which is preliminary data.</text>
</comment>
<sequence>MVSRGSLINSTPLTPSMQMDEYFHGTQKPSLRPQVFVTVILNGPQNPSTYTRTDPERDLRGHFVLGAVSL</sequence>
<dbReference type="Proteomes" id="UP000886523">
    <property type="component" value="Unassembled WGS sequence"/>
</dbReference>
<name>A0A9P6ATM4_9AGAM</name>
<keyword evidence="2" id="KW-1185">Reference proteome</keyword>
<gene>
    <name evidence="1" type="ORF">BS47DRAFT_1346335</name>
</gene>
<dbReference type="AlphaFoldDB" id="A0A9P6ATM4"/>
<protein>
    <submittedName>
        <fullName evidence="1">Uncharacterized protein</fullName>
    </submittedName>
</protein>
<reference evidence="1" key="1">
    <citation type="journal article" date="2020" name="Nat. Commun.">
        <title>Large-scale genome sequencing of mycorrhizal fungi provides insights into the early evolution of symbiotic traits.</title>
        <authorList>
            <person name="Miyauchi S."/>
            <person name="Kiss E."/>
            <person name="Kuo A."/>
            <person name="Drula E."/>
            <person name="Kohler A."/>
            <person name="Sanchez-Garcia M."/>
            <person name="Morin E."/>
            <person name="Andreopoulos B."/>
            <person name="Barry K.W."/>
            <person name="Bonito G."/>
            <person name="Buee M."/>
            <person name="Carver A."/>
            <person name="Chen C."/>
            <person name="Cichocki N."/>
            <person name="Clum A."/>
            <person name="Culley D."/>
            <person name="Crous P.W."/>
            <person name="Fauchery L."/>
            <person name="Girlanda M."/>
            <person name="Hayes R.D."/>
            <person name="Keri Z."/>
            <person name="LaButti K."/>
            <person name="Lipzen A."/>
            <person name="Lombard V."/>
            <person name="Magnuson J."/>
            <person name="Maillard F."/>
            <person name="Murat C."/>
            <person name="Nolan M."/>
            <person name="Ohm R.A."/>
            <person name="Pangilinan J."/>
            <person name="Pereira M.F."/>
            <person name="Perotto S."/>
            <person name="Peter M."/>
            <person name="Pfister S."/>
            <person name="Riley R."/>
            <person name="Sitrit Y."/>
            <person name="Stielow J.B."/>
            <person name="Szollosi G."/>
            <person name="Zifcakova L."/>
            <person name="Stursova M."/>
            <person name="Spatafora J.W."/>
            <person name="Tedersoo L."/>
            <person name="Vaario L.M."/>
            <person name="Yamada A."/>
            <person name="Yan M."/>
            <person name="Wang P."/>
            <person name="Xu J."/>
            <person name="Bruns T."/>
            <person name="Baldrian P."/>
            <person name="Vilgalys R."/>
            <person name="Dunand C."/>
            <person name="Henrissat B."/>
            <person name="Grigoriev I.V."/>
            <person name="Hibbett D."/>
            <person name="Nagy L.G."/>
            <person name="Martin F.M."/>
        </authorList>
    </citation>
    <scope>NUCLEOTIDE SEQUENCE</scope>
    <source>
        <strain evidence="1">UP504</strain>
    </source>
</reference>
<dbReference type="EMBL" id="MU128996">
    <property type="protein sequence ID" value="KAF9511737.1"/>
    <property type="molecule type" value="Genomic_DNA"/>
</dbReference>
<accession>A0A9P6ATM4</accession>
<evidence type="ECO:0000313" key="2">
    <source>
        <dbReference type="Proteomes" id="UP000886523"/>
    </source>
</evidence>